<evidence type="ECO:0000313" key="1">
    <source>
        <dbReference type="EMBL" id="KAH3790837.1"/>
    </source>
</evidence>
<dbReference type="AlphaFoldDB" id="A0A9D4J083"/>
<proteinExistence type="predicted"/>
<organism evidence="1 2">
    <name type="scientific">Dreissena polymorpha</name>
    <name type="common">Zebra mussel</name>
    <name type="synonym">Mytilus polymorpha</name>
    <dbReference type="NCBI Taxonomy" id="45954"/>
    <lineage>
        <taxon>Eukaryota</taxon>
        <taxon>Metazoa</taxon>
        <taxon>Spiralia</taxon>
        <taxon>Lophotrochozoa</taxon>
        <taxon>Mollusca</taxon>
        <taxon>Bivalvia</taxon>
        <taxon>Autobranchia</taxon>
        <taxon>Heteroconchia</taxon>
        <taxon>Euheterodonta</taxon>
        <taxon>Imparidentia</taxon>
        <taxon>Neoheterodontei</taxon>
        <taxon>Myida</taxon>
        <taxon>Dreissenoidea</taxon>
        <taxon>Dreissenidae</taxon>
        <taxon>Dreissena</taxon>
    </lineage>
</organism>
<accession>A0A9D4J083</accession>
<reference evidence="1" key="2">
    <citation type="submission" date="2020-11" db="EMBL/GenBank/DDBJ databases">
        <authorList>
            <person name="McCartney M.A."/>
            <person name="Auch B."/>
            <person name="Kono T."/>
            <person name="Mallez S."/>
            <person name="Becker A."/>
            <person name="Gohl D.M."/>
            <person name="Silverstein K.A.T."/>
            <person name="Koren S."/>
            <person name="Bechman K.B."/>
            <person name="Herman A."/>
            <person name="Abrahante J.E."/>
            <person name="Garbe J."/>
        </authorList>
    </citation>
    <scope>NUCLEOTIDE SEQUENCE</scope>
    <source>
        <strain evidence="1">Duluth1</strain>
        <tissue evidence="1">Whole animal</tissue>
    </source>
</reference>
<dbReference type="Proteomes" id="UP000828390">
    <property type="component" value="Unassembled WGS sequence"/>
</dbReference>
<dbReference type="EMBL" id="JAIWYP010000008">
    <property type="protein sequence ID" value="KAH3790837.1"/>
    <property type="molecule type" value="Genomic_DNA"/>
</dbReference>
<evidence type="ECO:0000313" key="2">
    <source>
        <dbReference type="Proteomes" id="UP000828390"/>
    </source>
</evidence>
<sequence length="60" mass="6655">MENDFVGDRCSAAREELSSASFIRVTAREVAKIGECNWKDVLRQTVEKSPAALLGLGWKN</sequence>
<keyword evidence="2" id="KW-1185">Reference proteome</keyword>
<gene>
    <name evidence="1" type="ORF">DPMN_169045</name>
</gene>
<name>A0A9D4J083_DREPO</name>
<comment type="caution">
    <text evidence="1">The sequence shown here is derived from an EMBL/GenBank/DDBJ whole genome shotgun (WGS) entry which is preliminary data.</text>
</comment>
<reference evidence="1" key="1">
    <citation type="journal article" date="2019" name="bioRxiv">
        <title>The Genome of the Zebra Mussel, Dreissena polymorpha: A Resource for Invasive Species Research.</title>
        <authorList>
            <person name="McCartney M.A."/>
            <person name="Auch B."/>
            <person name="Kono T."/>
            <person name="Mallez S."/>
            <person name="Zhang Y."/>
            <person name="Obille A."/>
            <person name="Becker A."/>
            <person name="Abrahante J.E."/>
            <person name="Garbe J."/>
            <person name="Badalamenti J.P."/>
            <person name="Herman A."/>
            <person name="Mangelson H."/>
            <person name="Liachko I."/>
            <person name="Sullivan S."/>
            <person name="Sone E.D."/>
            <person name="Koren S."/>
            <person name="Silverstein K.A.T."/>
            <person name="Beckman K.B."/>
            <person name="Gohl D.M."/>
        </authorList>
    </citation>
    <scope>NUCLEOTIDE SEQUENCE</scope>
    <source>
        <strain evidence="1">Duluth1</strain>
        <tissue evidence="1">Whole animal</tissue>
    </source>
</reference>
<protein>
    <submittedName>
        <fullName evidence="1">Uncharacterized protein</fullName>
    </submittedName>
</protein>